<protein>
    <submittedName>
        <fullName evidence="9">Endospore germination permease</fullName>
    </submittedName>
</protein>
<dbReference type="Proteomes" id="UP000481087">
    <property type="component" value="Unassembled WGS sequence"/>
</dbReference>
<proteinExistence type="inferred from homology"/>
<feature type="transmembrane region" description="Helical" evidence="8">
    <location>
        <begin position="183"/>
        <end position="204"/>
    </location>
</feature>
<dbReference type="PANTHER" id="PTHR34975">
    <property type="entry name" value="SPORE GERMINATION PROTEIN A2"/>
    <property type="match status" value="1"/>
</dbReference>
<feature type="transmembrane region" description="Helical" evidence="8">
    <location>
        <begin position="12"/>
        <end position="31"/>
    </location>
</feature>
<dbReference type="NCBIfam" id="TIGR00912">
    <property type="entry name" value="2A0309"/>
    <property type="match status" value="1"/>
</dbReference>
<comment type="similarity">
    <text evidence="2">Belongs to the amino acid-polyamine-organocation (APC) superfamily. Spore germination protein (SGP) (TC 2.A.3.9) family.</text>
</comment>
<feature type="transmembrane region" description="Helical" evidence="8">
    <location>
        <begin position="216"/>
        <end position="238"/>
    </location>
</feature>
<sequence length="366" mass="40898">MAVDKAIGKISFLQVCMIFMLMNGLMSHIIANPLLLDAAGRDAWISVILAGLLFLPWCALLVMFMKRTGQQKLQPWLASKTSTIVSWIIVFPICLQLFMIGSSTVLYTAIWTNVDYLPGTPKLALVIVLCIACHYYATSGIRTIAISAGILLPVVVVLGYFVAFSNAPQKDYSLLKPVLEHGWQPVIHGMVYAGGGFIELLMMIAVQHRLKSGARVWKIAIFALFLVYITVGPIIGAVSEFGPIEAAKQSESPYEQWRLVRLGSNIEHVDFLSVLQWMSGAIIRVGFAQFLLVEMMPLTNSRQRNLFNLIVTISYVALSMVPFEKYSLYLWMYRFYFPISLGVALFISIVCITISLFSKKFKEEAA</sequence>
<evidence type="ECO:0000313" key="10">
    <source>
        <dbReference type="Proteomes" id="UP000481087"/>
    </source>
</evidence>
<organism evidence="9 10">
    <name type="scientific">Paenibacillus silvestris</name>
    <dbReference type="NCBI Taxonomy" id="2606219"/>
    <lineage>
        <taxon>Bacteria</taxon>
        <taxon>Bacillati</taxon>
        <taxon>Bacillota</taxon>
        <taxon>Bacilli</taxon>
        <taxon>Bacillales</taxon>
        <taxon>Paenibacillaceae</taxon>
        <taxon>Paenibacillus</taxon>
    </lineage>
</organism>
<keyword evidence="10" id="KW-1185">Reference proteome</keyword>
<keyword evidence="3" id="KW-0813">Transport</keyword>
<evidence type="ECO:0000256" key="6">
    <source>
        <dbReference type="ARBA" id="ARBA00022989"/>
    </source>
</evidence>
<keyword evidence="5 8" id="KW-0812">Transmembrane</keyword>
<evidence type="ECO:0000256" key="1">
    <source>
        <dbReference type="ARBA" id="ARBA00004141"/>
    </source>
</evidence>
<comment type="caution">
    <text evidence="9">The sequence shown here is derived from an EMBL/GenBank/DDBJ whole genome shotgun (WGS) entry which is preliminary data.</text>
</comment>
<feature type="transmembrane region" description="Helical" evidence="8">
    <location>
        <begin position="305"/>
        <end position="323"/>
    </location>
</feature>
<dbReference type="EMBL" id="WTUZ01000039">
    <property type="protein sequence ID" value="MZQ86242.1"/>
    <property type="molecule type" value="Genomic_DNA"/>
</dbReference>
<feature type="transmembrane region" description="Helical" evidence="8">
    <location>
        <begin position="335"/>
        <end position="357"/>
    </location>
</feature>
<dbReference type="Pfam" id="PF03845">
    <property type="entry name" value="Spore_permease"/>
    <property type="match status" value="1"/>
</dbReference>
<evidence type="ECO:0000256" key="3">
    <source>
        <dbReference type="ARBA" id="ARBA00022448"/>
    </source>
</evidence>
<gene>
    <name evidence="9" type="ORF">GQF01_29490</name>
</gene>
<evidence type="ECO:0000256" key="7">
    <source>
        <dbReference type="ARBA" id="ARBA00023136"/>
    </source>
</evidence>
<dbReference type="AlphaFoldDB" id="A0A6L8V9A0"/>
<dbReference type="RefSeq" id="WP_161410648.1">
    <property type="nucleotide sequence ID" value="NZ_WTUZ01000039.1"/>
</dbReference>
<comment type="subcellular location">
    <subcellularLocation>
        <location evidence="1">Membrane</location>
        <topology evidence="1">Multi-pass membrane protein</topology>
    </subcellularLocation>
</comment>
<feature type="transmembrane region" description="Helical" evidence="8">
    <location>
        <begin position="116"/>
        <end position="137"/>
    </location>
</feature>
<name>A0A6L8V9A0_9BACL</name>
<evidence type="ECO:0000256" key="5">
    <source>
        <dbReference type="ARBA" id="ARBA00022692"/>
    </source>
</evidence>
<keyword evidence="6 8" id="KW-1133">Transmembrane helix</keyword>
<feature type="transmembrane region" description="Helical" evidence="8">
    <location>
        <begin position="43"/>
        <end position="64"/>
    </location>
</feature>
<dbReference type="GO" id="GO:0016020">
    <property type="term" value="C:membrane"/>
    <property type="evidence" value="ECO:0007669"/>
    <property type="project" value="UniProtKB-SubCell"/>
</dbReference>
<feature type="transmembrane region" description="Helical" evidence="8">
    <location>
        <begin position="274"/>
        <end position="293"/>
    </location>
</feature>
<keyword evidence="7 8" id="KW-0472">Membrane</keyword>
<evidence type="ECO:0000313" key="9">
    <source>
        <dbReference type="EMBL" id="MZQ86242.1"/>
    </source>
</evidence>
<dbReference type="PANTHER" id="PTHR34975:SF2">
    <property type="entry name" value="SPORE GERMINATION PROTEIN A2"/>
    <property type="match status" value="1"/>
</dbReference>
<evidence type="ECO:0000256" key="2">
    <source>
        <dbReference type="ARBA" id="ARBA00007998"/>
    </source>
</evidence>
<dbReference type="GO" id="GO:0009847">
    <property type="term" value="P:spore germination"/>
    <property type="evidence" value="ECO:0007669"/>
    <property type="project" value="InterPro"/>
</dbReference>
<reference evidence="9 10" key="1">
    <citation type="submission" date="2019-12" db="EMBL/GenBank/DDBJ databases">
        <title>Paenibacillus sp. nov. sp. isolated from soil.</title>
        <authorList>
            <person name="Kim J."/>
            <person name="Jeong S.E."/>
            <person name="Jung H.S."/>
            <person name="Jeon C.O."/>
        </authorList>
    </citation>
    <scope>NUCLEOTIDE SEQUENCE [LARGE SCALE GENOMIC DNA]</scope>
    <source>
        <strain evidence="9 10">5J-6</strain>
    </source>
</reference>
<dbReference type="InterPro" id="IPR004761">
    <property type="entry name" value="Spore_GerAB"/>
</dbReference>
<keyword evidence="4" id="KW-0309">Germination</keyword>
<feature type="transmembrane region" description="Helical" evidence="8">
    <location>
        <begin position="84"/>
        <end position="110"/>
    </location>
</feature>
<feature type="transmembrane region" description="Helical" evidence="8">
    <location>
        <begin position="144"/>
        <end position="163"/>
    </location>
</feature>
<evidence type="ECO:0000256" key="8">
    <source>
        <dbReference type="SAM" id="Phobius"/>
    </source>
</evidence>
<accession>A0A6L8V9A0</accession>
<evidence type="ECO:0000256" key="4">
    <source>
        <dbReference type="ARBA" id="ARBA00022544"/>
    </source>
</evidence>